<comment type="caution">
    <text evidence="1">The sequence shown here is derived from an EMBL/GenBank/DDBJ whole genome shotgun (WGS) entry which is preliminary data.</text>
</comment>
<dbReference type="Proteomes" id="UP000002979">
    <property type="component" value="Unassembled WGS sequence"/>
</dbReference>
<sequence>MNQVFTIPHVTGYVNVLITHRLSLFENLVIGRNSAVNGTAVWTYKAEEMQIEKVEYVNMRPTIAGLGAGCISARAGIHAIQISQG</sequence>
<reference evidence="1 2" key="2">
    <citation type="submission" date="2007-04" db="EMBL/GenBank/DDBJ databases">
        <authorList>
            <person name="Fulton L."/>
            <person name="Clifton S."/>
            <person name="Fulton B."/>
            <person name="Xu J."/>
            <person name="Minx P."/>
            <person name="Mardis E.R."/>
            <person name="Wilson R.K."/>
        </authorList>
    </citation>
    <scope>NUCLEOTIDE SEQUENCE [LARGE SCALE GENOMIC DNA]</scope>
    <source>
        <strain evidence="2">ATCC 25986 / DSM 3979 / JCM 10188 / KCTC 3647 / NCTC 11838 / VPI 1003</strain>
    </source>
</reference>
<dbReference type="EMBL" id="AAVN02000003">
    <property type="protein sequence ID" value="EBA39745.1"/>
    <property type="molecule type" value="Genomic_DNA"/>
</dbReference>
<reference evidence="1 2" key="1">
    <citation type="submission" date="2007-01" db="EMBL/GenBank/DDBJ databases">
        <title>Draft genome sequence of Collinsella aerofaciens (ATCC 25986).</title>
        <authorList>
            <person name="Sudarsanam P."/>
            <person name="Ley R."/>
            <person name="Guruge J."/>
            <person name="Turnbaugh P.J."/>
            <person name="Mahowald M."/>
            <person name="Liep D."/>
            <person name="Gordon J."/>
        </authorList>
    </citation>
    <scope>NUCLEOTIDE SEQUENCE [LARGE SCALE GENOMIC DNA]</scope>
    <source>
        <strain evidence="2">ATCC 25986 / DSM 3979 / JCM 10188 / KCTC 3647 / NCTC 11838 / VPI 1003</strain>
    </source>
</reference>
<name>A4E901_COLAA</name>
<gene>
    <name evidence="1" type="ORF">COLAER_00892</name>
</gene>
<evidence type="ECO:0000313" key="2">
    <source>
        <dbReference type="Proteomes" id="UP000002979"/>
    </source>
</evidence>
<organism evidence="1 2">
    <name type="scientific">Collinsella aerofaciens (strain ATCC 25986 / DSM 3979 / JCM 10188 / KCTC 3647 / NCTC 11838 / VPI 1003)</name>
    <dbReference type="NCBI Taxonomy" id="411903"/>
    <lineage>
        <taxon>Bacteria</taxon>
        <taxon>Bacillati</taxon>
        <taxon>Actinomycetota</taxon>
        <taxon>Coriobacteriia</taxon>
        <taxon>Coriobacteriales</taxon>
        <taxon>Coriobacteriaceae</taxon>
        <taxon>Collinsella</taxon>
    </lineage>
</organism>
<evidence type="ECO:0000313" key="1">
    <source>
        <dbReference type="EMBL" id="EBA39745.1"/>
    </source>
</evidence>
<dbReference type="AlphaFoldDB" id="A4E901"/>
<protein>
    <submittedName>
        <fullName evidence="1">Uncharacterized protein</fullName>
    </submittedName>
</protein>
<proteinExistence type="predicted"/>
<accession>A4E901</accession>